<reference evidence="3 4" key="1">
    <citation type="submission" date="2019-06" db="EMBL/GenBank/DDBJ databases">
        <title>Whole genome sequence for Rhodospirillaceae sp. R148.</title>
        <authorList>
            <person name="Wang G."/>
        </authorList>
    </citation>
    <scope>NUCLEOTIDE SEQUENCE [LARGE SCALE GENOMIC DNA]</scope>
    <source>
        <strain evidence="3 4">R148</strain>
    </source>
</reference>
<organism evidence="3 4">
    <name type="scientific">Denitrobaculum tricleocarpae</name>
    <dbReference type="NCBI Taxonomy" id="2591009"/>
    <lineage>
        <taxon>Bacteria</taxon>
        <taxon>Pseudomonadati</taxon>
        <taxon>Pseudomonadota</taxon>
        <taxon>Alphaproteobacteria</taxon>
        <taxon>Rhodospirillales</taxon>
        <taxon>Rhodospirillaceae</taxon>
        <taxon>Denitrobaculum</taxon>
    </lineage>
</organism>
<evidence type="ECO:0000259" key="2">
    <source>
        <dbReference type="PROSITE" id="PS51065"/>
    </source>
</evidence>
<keyword evidence="4" id="KW-1185">Reference proteome</keyword>
<dbReference type="InterPro" id="IPR015943">
    <property type="entry name" value="WD40/YVTN_repeat-like_dom_sf"/>
</dbReference>
<evidence type="ECO:0000256" key="1">
    <source>
        <dbReference type="SAM" id="SignalP"/>
    </source>
</evidence>
<feature type="chain" id="PRO_5021855251" evidence="1">
    <location>
        <begin position="25"/>
        <end position="369"/>
    </location>
</feature>
<dbReference type="PROSITE" id="PS51065">
    <property type="entry name" value="NHR"/>
    <property type="match status" value="1"/>
</dbReference>
<comment type="caution">
    <text evidence="3">The sequence shown here is derived from an EMBL/GenBank/DDBJ whole genome shotgun (WGS) entry which is preliminary data.</text>
</comment>
<dbReference type="SUPFAM" id="SSF50969">
    <property type="entry name" value="YVTN repeat-like/Quinoprotein amine dehydrogenase"/>
    <property type="match status" value="1"/>
</dbReference>
<dbReference type="OrthoDB" id="5624218at2"/>
<gene>
    <name evidence="3" type="ORF">FKG95_05340</name>
</gene>
<dbReference type="Gene3D" id="2.130.10.10">
    <property type="entry name" value="YVTN repeat-like/Quinoprotein amine dehydrogenase"/>
    <property type="match status" value="1"/>
</dbReference>
<accession>A0A545TWS9</accession>
<dbReference type="InterPro" id="IPR008311">
    <property type="entry name" value="UCP028101"/>
</dbReference>
<dbReference type="EMBL" id="VHSH01000002">
    <property type="protein sequence ID" value="TQV81673.1"/>
    <property type="molecule type" value="Genomic_DNA"/>
</dbReference>
<protein>
    <submittedName>
        <fullName evidence="3">DUF1513 domain-containing protein</fullName>
    </submittedName>
</protein>
<evidence type="ECO:0000313" key="3">
    <source>
        <dbReference type="EMBL" id="TQV81673.1"/>
    </source>
</evidence>
<feature type="signal peptide" evidence="1">
    <location>
        <begin position="1"/>
        <end position="24"/>
    </location>
</feature>
<dbReference type="AlphaFoldDB" id="A0A545TWS9"/>
<keyword evidence="1" id="KW-0732">Signal</keyword>
<dbReference type="InterPro" id="IPR006573">
    <property type="entry name" value="NHR_dom"/>
</dbReference>
<feature type="domain" description="NHR" evidence="2">
    <location>
        <begin position="331"/>
        <end position="369"/>
    </location>
</feature>
<evidence type="ECO:0000313" key="4">
    <source>
        <dbReference type="Proteomes" id="UP000315252"/>
    </source>
</evidence>
<sequence length="369" mass="39463">MNLKLLTRRHALGLCGGSILSSLAAQGALAHSRREEGPLFLTSATRDGGQHGGAILSSDGELLAEFALPERGHGAALRPGTRDAVIFARRPGTFALVLDTGTGMTRQLIPSRRDRHFYGHGCYSRDGAILFATENDFDGERGVIGLYDARDGYRRVGEFPCHGIGPHEMALMPDGRTLVVANGGILTHPDAPRMKLNLAEMAPSIAFIDATSGDLLLRHTPPDELRQLSLRHLSVRGDGCVAAVAQWEGAVLEQPPLIALLDRDTGLRFQVAPPAVAPRMRNYCGSVAFSKDGERFAVSSPRGGLITIWGGDGNYREAIALEDGCGLAAGAGGFVFTSGRGVVTSDGSREMRRHEEIAFDNHLIALNRP</sequence>
<dbReference type="PIRSF" id="PIRSF028101">
    <property type="entry name" value="UCP028101"/>
    <property type="match status" value="1"/>
</dbReference>
<proteinExistence type="predicted"/>
<dbReference type="Pfam" id="PF07433">
    <property type="entry name" value="DUF1513"/>
    <property type="match status" value="1"/>
</dbReference>
<dbReference type="Proteomes" id="UP000315252">
    <property type="component" value="Unassembled WGS sequence"/>
</dbReference>
<name>A0A545TWS9_9PROT</name>
<dbReference type="InterPro" id="IPR011044">
    <property type="entry name" value="Quino_amine_DH_bsu"/>
</dbReference>